<evidence type="ECO:0000256" key="1">
    <source>
        <dbReference type="ARBA" id="ARBA00001206"/>
    </source>
</evidence>
<dbReference type="UniPathway" id="UPA00241">
    <property type="reaction ID" value="UER00352"/>
</dbReference>
<feature type="active site" description="Proton acceptor" evidence="16">
    <location>
        <position position="75"/>
    </location>
</feature>
<dbReference type="InterPro" id="IPR043129">
    <property type="entry name" value="ATPase_NBD"/>
</dbReference>
<evidence type="ECO:0000256" key="2">
    <source>
        <dbReference type="ARBA" id="ARBA00001958"/>
    </source>
</evidence>
<keyword evidence="10 16" id="KW-0418">Kinase</keyword>
<comment type="similarity">
    <text evidence="14 16">Belongs to the type III pantothenate kinase family.</text>
</comment>
<dbReference type="GO" id="GO:0005524">
    <property type="term" value="F:ATP binding"/>
    <property type="evidence" value="ECO:0007669"/>
    <property type="project" value="UniProtKB-UniRule"/>
</dbReference>
<evidence type="ECO:0000256" key="8">
    <source>
        <dbReference type="ARBA" id="ARBA00022679"/>
    </source>
</evidence>
<evidence type="ECO:0000256" key="13">
    <source>
        <dbReference type="ARBA" id="ARBA00022993"/>
    </source>
</evidence>
<comment type="cofactor">
    <cofactor evidence="2">
        <name>K(+)</name>
        <dbReference type="ChEBI" id="CHEBI:29103"/>
    </cofactor>
</comment>
<dbReference type="HAMAP" id="MF_01274">
    <property type="entry name" value="Pantothen_kinase_3"/>
    <property type="match status" value="1"/>
</dbReference>
<dbReference type="GO" id="GO:0015937">
    <property type="term" value="P:coenzyme A biosynthetic process"/>
    <property type="evidence" value="ECO:0007669"/>
    <property type="project" value="UniProtKB-UniRule"/>
</dbReference>
<dbReference type="PANTHER" id="PTHR34265:SF1">
    <property type="entry name" value="TYPE III PANTOTHENATE KINASE"/>
    <property type="match status" value="1"/>
</dbReference>
<evidence type="ECO:0000256" key="7">
    <source>
        <dbReference type="ARBA" id="ARBA00022490"/>
    </source>
</evidence>
<protein>
    <recommendedName>
        <fullName evidence="15 16">Type III pantothenate kinase</fullName>
        <ecNumber evidence="6 16">2.7.1.33</ecNumber>
    </recommendedName>
    <alternativeName>
        <fullName evidence="16">PanK-III</fullName>
    </alternativeName>
    <alternativeName>
        <fullName evidence="16">Pantothenic acid kinase</fullName>
    </alternativeName>
</protein>
<dbReference type="AlphaFoldDB" id="A0A2W6PMV2"/>
<comment type="catalytic activity">
    <reaction evidence="1 16">
        <text>(R)-pantothenate + ATP = (R)-4'-phosphopantothenate + ADP + H(+)</text>
        <dbReference type="Rhea" id="RHEA:16373"/>
        <dbReference type="ChEBI" id="CHEBI:10986"/>
        <dbReference type="ChEBI" id="CHEBI:15378"/>
        <dbReference type="ChEBI" id="CHEBI:29032"/>
        <dbReference type="ChEBI" id="CHEBI:30616"/>
        <dbReference type="ChEBI" id="CHEBI:456216"/>
        <dbReference type="EC" id="2.7.1.33"/>
    </reaction>
</comment>
<evidence type="ECO:0000313" key="18">
    <source>
        <dbReference type="Proteomes" id="UP000249746"/>
    </source>
</evidence>
<name>A0A2W6PMV2_9HELI</name>
<dbReference type="NCBIfam" id="NF009872">
    <property type="entry name" value="PRK13333.1"/>
    <property type="match status" value="1"/>
</dbReference>
<feature type="binding site" evidence="16">
    <location>
        <position position="93"/>
    </location>
    <ligand>
        <name>ATP</name>
        <dbReference type="ChEBI" id="CHEBI:30616"/>
    </ligand>
</feature>
<organism evidence="17 18">
    <name type="scientific">Helicobacter valdiviensis</name>
    <dbReference type="NCBI Taxonomy" id="1458358"/>
    <lineage>
        <taxon>Bacteria</taxon>
        <taxon>Pseudomonadati</taxon>
        <taxon>Campylobacterota</taxon>
        <taxon>Epsilonproteobacteria</taxon>
        <taxon>Campylobacterales</taxon>
        <taxon>Helicobacteraceae</taxon>
        <taxon>Helicobacter</taxon>
    </lineage>
</organism>
<dbReference type="NCBIfam" id="TIGR00671">
    <property type="entry name" value="baf"/>
    <property type="match status" value="1"/>
</dbReference>
<dbReference type="CDD" id="cd24015">
    <property type="entry name" value="ASKHA_NBD_PanK-III"/>
    <property type="match status" value="1"/>
</dbReference>
<dbReference type="GO" id="GO:0005737">
    <property type="term" value="C:cytoplasm"/>
    <property type="evidence" value="ECO:0007669"/>
    <property type="project" value="UniProtKB-SubCell"/>
</dbReference>
<dbReference type="GO" id="GO:0046872">
    <property type="term" value="F:metal ion binding"/>
    <property type="evidence" value="ECO:0007669"/>
    <property type="project" value="UniProtKB-KW"/>
</dbReference>
<evidence type="ECO:0000256" key="3">
    <source>
        <dbReference type="ARBA" id="ARBA00004496"/>
    </source>
</evidence>
<evidence type="ECO:0000256" key="12">
    <source>
        <dbReference type="ARBA" id="ARBA00022958"/>
    </source>
</evidence>
<comment type="cofactor">
    <cofactor evidence="16">
        <name>NH4(+)</name>
        <dbReference type="ChEBI" id="CHEBI:28938"/>
    </cofactor>
    <cofactor evidence="16">
        <name>K(+)</name>
        <dbReference type="ChEBI" id="CHEBI:29103"/>
    </cofactor>
    <text evidence="16">A monovalent cation. Ammonium or potassium.</text>
</comment>
<keyword evidence="12 16" id="KW-0630">Potassium</keyword>
<feature type="binding site" evidence="16">
    <location>
        <begin position="5"/>
        <end position="12"/>
    </location>
    <ligand>
        <name>ATP</name>
        <dbReference type="ChEBI" id="CHEBI:30616"/>
    </ligand>
</feature>
<dbReference type="EC" id="2.7.1.33" evidence="6 16"/>
<evidence type="ECO:0000256" key="4">
    <source>
        <dbReference type="ARBA" id="ARBA00005225"/>
    </source>
</evidence>
<dbReference type="InterPro" id="IPR004619">
    <property type="entry name" value="Type_III_PanK"/>
</dbReference>
<feature type="binding site" evidence="16">
    <location>
        <position position="144"/>
    </location>
    <ligand>
        <name>substrate</name>
    </ligand>
</feature>
<keyword evidence="9 16" id="KW-0547">Nucleotide-binding</keyword>
<dbReference type="EMBL" id="NBIU01000015">
    <property type="protein sequence ID" value="PZT48033.1"/>
    <property type="molecule type" value="Genomic_DNA"/>
</dbReference>
<keyword evidence="7 16" id="KW-0963">Cytoplasm</keyword>
<evidence type="ECO:0000256" key="15">
    <source>
        <dbReference type="ARBA" id="ARBA00040883"/>
    </source>
</evidence>
<comment type="caution">
    <text evidence="17">The sequence shown here is derived from an EMBL/GenBank/DDBJ whole genome shotgun (WGS) entry which is preliminary data.</text>
</comment>
<comment type="subunit">
    <text evidence="5 16">Homodimer.</text>
</comment>
<dbReference type="Proteomes" id="UP000249746">
    <property type="component" value="Unassembled WGS sequence"/>
</dbReference>
<evidence type="ECO:0000256" key="11">
    <source>
        <dbReference type="ARBA" id="ARBA00022840"/>
    </source>
</evidence>
<feature type="binding site" evidence="16">
    <location>
        <begin position="73"/>
        <end position="76"/>
    </location>
    <ligand>
        <name>substrate</name>
    </ligand>
</feature>
<evidence type="ECO:0000256" key="10">
    <source>
        <dbReference type="ARBA" id="ARBA00022777"/>
    </source>
</evidence>
<sequence>MILCDIGNTFLHFYNHGKVWKEEPHQLSSKDSSEVIIYISVNEESTKSLLYSHPKCFDLTPYLYLDTAYKGLGIDRIASCLAVPNGTIVDAGSAITIDTMHNGIHLGGCILPGIERYRELFSTIDVLDCDFNLSVDLDAFPQNTQDAISYGVLKSIVSMIAQSSKGKKIYFTGGDGKFLSRYFPNSIYDDLLIFKGMQNAISTHITSRGIKL</sequence>
<evidence type="ECO:0000313" key="17">
    <source>
        <dbReference type="EMBL" id="PZT48033.1"/>
    </source>
</evidence>
<comment type="subcellular location">
    <subcellularLocation>
        <location evidence="3 16">Cytoplasm</location>
    </subcellularLocation>
</comment>
<feature type="binding site" evidence="16">
    <location>
        <position position="90"/>
    </location>
    <ligand>
        <name>K(+)</name>
        <dbReference type="ChEBI" id="CHEBI:29103"/>
    </ligand>
</feature>
<dbReference type="RefSeq" id="WP_111229920.1">
    <property type="nucleotide sequence ID" value="NZ_NBIU01000015.1"/>
</dbReference>
<accession>A0A2W6PMV2</accession>
<reference evidence="17 18" key="1">
    <citation type="submission" date="2017-03" db="EMBL/GenBank/DDBJ databases">
        <title>Genomic and clinical evidence uncovers the enterohepatic species Helicobacter valdiviensis as a potential human intestinal pathogen.</title>
        <authorList>
            <person name="Fresia P."/>
            <person name="Jara R."/>
            <person name="Sierra R."/>
            <person name="Ferres I."/>
            <person name="Greif G."/>
            <person name="Iraola G."/>
            <person name="Collado L."/>
        </authorList>
    </citation>
    <scope>NUCLEOTIDE SEQUENCE [LARGE SCALE GENOMIC DNA]</scope>
    <source>
        <strain evidence="17 18">WBE14</strain>
    </source>
</reference>
<evidence type="ECO:0000256" key="6">
    <source>
        <dbReference type="ARBA" id="ARBA00012102"/>
    </source>
</evidence>
<dbReference type="SUPFAM" id="SSF53067">
    <property type="entry name" value="Actin-like ATPase domain"/>
    <property type="match status" value="2"/>
</dbReference>
<keyword evidence="18" id="KW-1185">Reference proteome</keyword>
<comment type="function">
    <text evidence="16">Catalyzes the phosphorylation of pantothenate (Pan), the first step in CoA biosynthesis.</text>
</comment>
<evidence type="ECO:0000256" key="14">
    <source>
        <dbReference type="ARBA" id="ARBA00038036"/>
    </source>
</evidence>
<evidence type="ECO:0000256" key="9">
    <source>
        <dbReference type="ARBA" id="ARBA00022741"/>
    </source>
</evidence>
<gene>
    <name evidence="16" type="primary">coaX</name>
    <name evidence="17" type="ORF">B6S12_06095</name>
</gene>
<keyword evidence="8 16" id="KW-0808">Transferase</keyword>
<proteinExistence type="inferred from homology"/>
<keyword evidence="16" id="KW-0479">Metal-binding</keyword>
<dbReference type="GO" id="GO:0004594">
    <property type="term" value="F:pantothenate kinase activity"/>
    <property type="evidence" value="ECO:0007669"/>
    <property type="project" value="UniProtKB-UniRule"/>
</dbReference>
<evidence type="ECO:0000256" key="16">
    <source>
        <dbReference type="HAMAP-Rule" id="MF_01274"/>
    </source>
</evidence>
<dbReference type="Gene3D" id="3.30.420.40">
    <property type="match status" value="2"/>
</dbReference>
<dbReference type="OrthoDB" id="5347692at2"/>
<dbReference type="PANTHER" id="PTHR34265">
    <property type="entry name" value="TYPE III PANTOTHENATE KINASE"/>
    <property type="match status" value="1"/>
</dbReference>
<keyword evidence="11 16" id="KW-0067">ATP-binding</keyword>
<keyword evidence="13 16" id="KW-0173">Coenzyme A biosynthesis</keyword>
<dbReference type="Pfam" id="PF03309">
    <property type="entry name" value="Pan_kinase"/>
    <property type="match status" value="1"/>
</dbReference>
<comment type="pathway">
    <text evidence="4 16">Cofactor biosynthesis; coenzyme A biosynthesis; CoA from (R)-pantothenate: step 1/5.</text>
</comment>
<evidence type="ECO:0000256" key="5">
    <source>
        <dbReference type="ARBA" id="ARBA00011738"/>
    </source>
</evidence>
<feature type="binding site" evidence="16">
    <location>
        <position position="69"/>
    </location>
    <ligand>
        <name>substrate</name>
    </ligand>
</feature>